<keyword evidence="3" id="KW-0788">Thiol protease</keyword>
<evidence type="ECO:0000256" key="3">
    <source>
        <dbReference type="RuleBase" id="RU367104"/>
    </source>
</evidence>
<comment type="function">
    <text evidence="3">Hydrolase that can remove conjugated ubiquitin from proteins and may therefore play an important regulatory role at the level of protein turnover by preventing degradation.</text>
</comment>
<evidence type="ECO:0000256" key="2">
    <source>
        <dbReference type="ARBA" id="ARBA00022801"/>
    </source>
</evidence>
<dbReference type="GO" id="GO:0005634">
    <property type="term" value="C:nucleus"/>
    <property type="evidence" value="ECO:0007669"/>
    <property type="project" value="TreeGrafter"/>
</dbReference>
<keyword evidence="2 3" id="KW-0378">Hydrolase</keyword>
<protein>
    <recommendedName>
        <fullName evidence="3">Ubiquitin thioesterase OTU</fullName>
        <ecNumber evidence="3">3.4.19.12</ecNumber>
    </recommendedName>
</protein>
<dbReference type="PROSITE" id="PS50802">
    <property type="entry name" value="OTU"/>
    <property type="match status" value="1"/>
</dbReference>
<evidence type="ECO:0000313" key="6">
    <source>
        <dbReference type="Proteomes" id="UP001255856"/>
    </source>
</evidence>
<evidence type="ECO:0000313" key="5">
    <source>
        <dbReference type="EMBL" id="KAK2075934.1"/>
    </source>
</evidence>
<reference evidence="5" key="1">
    <citation type="submission" date="2021-01" db="EMBL/GenBank/DDBJ databases">
        <authorList>
            <person name="Eckstrom K.M.E."/>
        </authorList>
    </citation>
    <scope>NUCLEOTIDE SEQUENCE</scope>
    <source>
        <strain evidence="5">UVCC 0001</strain>
    </source>
</reference>
<dbReference type="InterPro" id="IPR038765">
    <property type="entry name" value="Papain-like_cys_pep_sf"/>
</dbReference>
<dbReference type="PANTHER" id="PTHR13312">
    <property type="entry name" value="HIV-INDUCED PROTEIN-7-LIKE PROTEASE"/>
    <property type="match status" value="1"/>
</dbReference>
<comment type="subcellular location">
    <subcellularLocation>
        <location evidence="3">Cytoplasm</location>
    </subcellularLocation>
</comment>
<keyword evidence="3" id="KW-0645">Protease</keyword>
<dbReference type="InterPro" id="IPR003323">
    <property type="entry name" value="OTU_dom"/>
</dbReference>
<dbReference type="EC" id="3.4.19.12" evidence="3"/>
<accession>A0AAD9IDC7</accession>
<dbReference type="GO" id="GO:0004843">
    <property type="term" value="F:cysteine-type deubiquitinase activity"/>
    <property type="evidence" value="ECO:0007669"/>
    <property type="project" value="UniProtKB-UniRule"/>
</dbReference>
<name>A0AAD9IDC7_PROWI</name>
<gene>
    <name evidence="5" type="ORF">QBZ16_001270</name>
</gene>
<dbReference type="GO" id="GO:0005829">
    <property type="term" value="C:cytosol"/>
    <property type="evidence" value="ECO:0007669"/>
    <property type="project" value="TreeGrafter"/>
</dbReference>
<evidence type="ECO:0000256" key="1">
    <source>
        <dbReference type="ARBA" id="ARBA00000707"/>
    </source>
</evidence>
<keyword evidence="3" id="KW-0833">Ubl conjugation pathway</keyword>
<sequence length="134" mass="14978">MARHQGIHLSANIETQEADQLRGAVAEALCRTPARRREFRDALLSVQAEGYTLPGYCRQLMSPGFWGGEPELLVLSSMLKVPIVVYTPTEHGASKYAILYKAGEQYERPGKGWKARKPVCLLYSNGNHYDLLVT</sequence>
<dbReference type="SUPFAM" id="SSF54001">
    <property type="entry name" value="Cysteine proteinases"/>
    <property type="match status" value="1"/>
</dbReference>
<dbReference type="Gene3D" id="3.90.70.80">
    <property type="match status" value="1"/>
</dbReference>
<keyword evidence="6" id="KW-1185">Reference proteome</keyword>
<dbReference type="EMBL" id="JASFZW010000012">
    <property type="protein sequence ID" value="KAK2075934.1"/>
    <property type="molecule type" value="Genomic_DNA"/>
</dbReference>
<dbReference type="GO" id="GO:0036503">
    <property type="term" value="P:ERAD pathway"/>
    <property type="evidence" value="ECO:0007669"/>
    <property type="project" value="TreeGrafter"/>
</dbReference>
<dbReference type="GO" id="GO:0030968">
    <property type="term" value="P:endoplasmic reticulum unfolded protein response"/>
    <property type="evidence" value="ECO:0007669"/>
    <property type="project" value="TreeGrafter"/>
</dbReference>
<dbReference type="AlphaFoldDB" id="A0AAD9IDC7"/>
<comment type="caution">
    <text evidence="5">The sequence shown here is derived from an EMBL/GenBank/DDBJ whole genome shotgun (WGS) entry which is preliminary data.</text>
</comment>
<dbReference type="GO" id="GO:0016579">
    <property type="term" value="P:protein deubiquitination"/>
    <property type="evidence" value="ECO:0007669"/>
    <property type="project" value="TreeGrafter"/>
</dbReference>
<proteinExistence type="predicted"/>
<dbReference type="Pfam" id="PF02338">
    <property type="entry name" value="OTU"/>
    <property type="match status" value="1"/>
</dbReference>
<dbReference type="Proteomes" id="UP001255856">
    <property type="component" value="Unassembled WGS sequence"/>
</dbReference>
<keyword evidence="3" id="KW-0963">Cytoplasm</keyword>
<comment type="catalytic activity">
    <reaction evidence="1 3">
        <text>Thiol-dependent hydrolysis of ester, thioester, amide, peptide and isopeptide bonds formed by the C-terminal Gly of ubiquitin (a 76-residue protein attached to proteins as an intracellular targeting signal).</text>
        <dbReference type="EC" id="3.4.19.12"/>
    </reaction>
</comment>
<feature type="domain" description="OTU" evidence="4">
    <location>
        <begin position="11"/>
        <end position="134"/>
    </location>
</feature>
<organism evidence="5 6">
    <name type="scientific">Prototheca wickerhamii</name>
    <dbReference type="NCBI Taxonomy" id="3111"/>
    <lineage>
        <taxon>Eukaryota</taxon>
        <taxon>Viridiplantae</taxon>
        <taxon>Chlorophyta</taxon>
        <taxon>core chlorophytes</taxon>
        <taxon>Trebouxiophyceae</taxon>
        <taxon>Chlorellales</taxon>
        <taxon>Chlorellaceae</taxon>
        <taxon>Prototheca</taxon>
    </lineage>
</organism>
<dbReference type="PANTHER" id="PTHR13312:SF3">
    <property type="entry name" value="OVARIAN TUMOR DOMAIN-CONTAINING DEUBIQUITINATING ENZYME 3"/>
    <property type="match status" value="1"/>
</dbReference>
<evidence type="ECO:0000259" key="4">
    <source>
        <dbReference type="PROSITE" id="PS50802"/>
    </source>
</evidence>